<keyword evidence="4" id="KW-0472">Membrane</keyword>
<protein>
    <submittedName>
        <fullName evidence="5">Uncharacterized protein</fullName>
    </submittedName>
</protein>
<proteinExistence type="predicted"/>
<dbReference type="SUPFAM" id="SSF48403">
    <property type="entry name" value="Ankyrin repeat"/>
    <property type="match status" value="1"/>
</dbReference>
<feature type="repeat" description="ANK" evidence="3">
    <location>
        <begin position="296"/>
        <end position="328"/>
    </location>
</feature>
<sequence length="457" mass="52167">MSNKEDINQLIESGFDINSKNNNGITLLHEFAIEGNLKGVKSLLEHEVDFNAVDTEHRNSLHYAVIHRHKKIAKLLISKLTVNSKDKNGFTPLHLAILQDDIEMINLLIENGAKVNVHNLLEGYTPLHIASLYGSKKSVQILINKGANSESKDNNSHTPLFSLVFEYAIHCKSRMEILEYLIKQGANIYAKDAEDNTILFLAVYNNQIQIVKFIAKKLDQAKFKELVAVKNKQGFDPLDCVVENNNEKMMKFFISKGITLNDSNSIKLHKASYTGNLEAVKLLLKFKFNVNALTKCGKTSLHLAAKKGHIEVIKILLGYKINMNIRDSYGYTALHVAIQNNHFNITQLLIIEGADINIKCNNNYTPIELLIKQSCNKEKIYEKFHRFLIFYFAEQHNRYKGHHILIMLALSATIIGLPFVLRLIAQYREKTKIYQEIKEKLESCVFSHSVQNMVDQE</sequence>
<dbReference type="RefSeq" id="WP_070065049.1">
    <property type="nucleotide sequence ID" value="NZ_MJMG01000006.1"/>
</dbReference>
<dbReference type="InterPro" id="IPR051165">
    <property type="entry name" value="Multifunctional_ANK_Repeat"/>
</dbReference>
<dbReference type="PROSITE" id="PS50088">
    <property type="entry name" value="ANK_REPEAT"/>
    <property type="match status" value="6"/>
</dbReference>
<feature type="repeat" description="ANK" evidence="3">
    <location>
        <begin position="88"/>
        <end position="120"/>
    </location>
</feature>
<name>A0A1E7QJS2_WOLPI</name>
<organism evidence="5 6">
    <name type="scientific">Wolbachia pipientis</name>
    <dbReference type="NCBI Taxonomy" id="955"/>
    <lineage>
        <taxon>Bacteria</taxon>
        <taxon>Pseudomonadati</taxon>
        <taxon>Pseudomonadota</taxon>
        <taxon>Alphaproteobacteria</taxon>
        <taxon>Rickettsiales</taxon>
        <taxon>Anaplasmataceae</taxon>
        <taxon>Wolbachieae</taxon>
        <taxon>Wolbachia</taxon>
    </lineage>
</organism>
<evidence type="ECO:0000256" key="1">
    <source>
        <dbReference type="ARBA" id="ARBA00022737"/>
    </source>
</evidence>
<dbReference type="Gene3D" id="1.25.40.20">
    <property type="entry name" value="Ankyrin repeat-containing domain"/>
    <property type="match status" value="3"/>
</dbReference>
<keyword evidence="2 3" id="KW-0040">ANK repeat</keyword>
<feature type="transmembrane region" description="Helical" evidence="4">
    <location>
        <begin position="404"/>
        <end position="425"/>
    </location>
</feature>
<keyword evidence="6" id="KW-1185">Reference proteome</keyword>
<dbReference type="PANTHER" id="PTHR24123">
    <property type="entry name" value="ANKYRIN REPEAT-CONTAINING"/>
    <property type="match status" value="1"/>
</dbReference>
<dbReference type="InterPro" id="IPR036770">
    <property type="entry name" value="Ankyrin_rpt-contain_sf"/>
</dbReference>
<dbReference type="InterPro" id="IPR002110">
    <property type="entry name" value="Ankyrin_rpt"/>
</dbReference>
<keyword evidence="1" id="KW-0677">Repeat</keyword>
<dbReference type="PANTHER" id="PTHR24123:SF33">
    <property type="entry name" value="PROTEIN HOS4"/>
    <property type="match status" value="1"/>
</dbReference>
<feature type="repeat" description="ANK" evidence="3">
    <location>
        <begin position="122"/>
        <end position="154"/>
    </location>
</feature>
<evidence type="ECO:0000313" key="5">
    <source>
        <dbReference type="EMBL" id="OEY86720.1"/>
    </source>
</evidence>
<dbReference type="Proteomes" id="UP000175679">
    <property type="component" value="Unassembled WGS sequence"/>
</dbReference>
<dbReference type="EMBL" id="MJMG01000006">
    <property type="protein sequence ID" value="OEY86720.1"/>
    <property type="molecule type" value="Genomic_DNA"/>
</dbReference>
<dbReference type="AlphaFoldDB" id="A0A1E7QJS2"/>
<dbReference type="PROSITE" id="PS50297">
    <property type="entry name" value="ANK_REP_REGION"/>
    <property type="match status" value="5"/>
</dbReference>
<dbReference type="SMART" id="SM00248">
    <property type="entry name" value="ANK"/>
    <property type="match status" value="10"/>
</dbReference>
<evidence type="ECO:0000256" key="3">
    <source>
        <dbReference type="PROSITE-ProRule" id="PRU00023"/>
    </source>
</evidence>
<gene>
    <name evidence="5" type="ORF">BIY23_02585</name>
</gene>
<dbReference type="OrthoDB" id="7163585at2"/>
<keyword evidence="4" id="KW-1133">Transmembrane helix</keyword>
<keyword evidence="4" id="KW-0812">Transmembrane</keyword>
<feature type="repeat" description="ANK" evidence="3">
    <location>
        <begin position="329"/>
        <end position="361"/>
    </location>
</feature>
<comment type="caution">
    <text evidence="5">The sequence shown here is derived from an EMBL/GenBank/DDBJ whole genome shotgun (WGS) entry which is preliminary data.</text>
</comment>
<accession>A0A1E7QJS2</accession>
<dbReference type="Pfam" id="PF00023">
    <property type="entry name" value="Ank"/>
    <property type="match status" value="2"/>
</dbReference>
<dbReference type="Pfam" id="PF12796">
    <property type="entry name" value="Ank_2"/>
    <property type="match status" value="3"/>
</dbReference>
<dbReference type="PRINTS" id="PR01415">
    <property type="entry name" value="ANKYRIN"/>
</dbReference>
<evidence type="ECO:0000256" key="2">
    <source>
        <dbReference type="ARBA" id="ARBA00023043"/>
    </source>
</evidence>
<evidence type="ECO:0000256" key="4">
    <source>
        <dbReference type="SAM" id="Phobius"/>
    </source>
</evidence>
<reference evidence="5 6" key="1">
    <citation type="submission" date="2016-09" db="EMBL/GenBank/DDBJ databases">
        <title>Genomic evidence for plant-parasitic nematodes as the earliest Wolbachia hosts.</title>
        <authorList>
            <person name="Brown A.M."/>
            <person name="Wasala S.K."/>
            <person name="Howe D.K."/>
            <person name="Peetz A.B."/>
            <person name="Zasada I.A."/>
            <person name="Denver D.R."/>
        </authorList>
    </citation>
    <scope>NUCLEOTIDE SEQUENCE [LARGE SCALE GENOMIC DNA]</scope>
    <source>
        <strain evidence="6">wPpe</strain>
    </source>
</reference>
<feature type="repeat" description="ANK" evidence="3">
    <location>
        <begin position="263"/>
        <end position="295"/>
    </location>
</feature>
<evidence type="ECO:0000313" key="6">
    <source>
        <dbReference type="Proteomes" id="UP000175679"/>
    </source>
</evidence>
<feature type="repeat" description="ANK" evidence="3">
    <location>
        <begin position="23"/>
        <end position="55"/>
    </location>
</feature>